<gene>
    <name evidence="2" type="ORF">SSQG_00989</name>
</gene>
<dbReference type="InterPro" id="IPR036188">
    <property type="entry name" value="FAD/NAD-bd_sf"/>
</dbReference>
<dbReference type="Proteomes" id="UP000004184">
    <property type="component" value="Unassembled WGS sequence"/>
</dbReference>
<dbReference type="EMBL" id="GG657757">
    <property type="protein sequence ID" value="EFL30471.1"/>
    <property type="molecule type" value="Genomic_DNA"/>
</dbReference>
<dbReference type="Pfam" id="PF13454">
    <property type="entry name" value="NAD_binding_9"/>
    <property type="match status" value="1"/>
</dbReference>
<dbReference type="Gene3D" id="3.50.50.60">
    <property type="entry name" value="FAD/NAD(P)-binding domain"/>
    <property type="match status" value="1"/>
</dbReference>
<sequence length="471" mass="51437">MAHVAGAPGIERITLVAPGAIGFGTAFGTTDPTLVCNTSVDVTSLLSEGRSDFLDYLAARGHPVHRDDFVPRYLVGQYCRERYGQYRDRARATGTRVTHIRERAVAINSLDDGTYQVELGDGATVTGTDILFCAGSEAPRLPAEVRAHQGDPRLLESPYPADRLRRLPHDARVLVLGSKLSAIDAALVLSQQGRRHCVLTSPSATLPAVRTRLRRSAEPAIGRRDWAALDPEKSSFDGSLTRMLVRAIRRSHPTTGGVRTRSGAATATRLLHEEAQFAGEGRVPWQDIVAEVIDALNEHVPYWRPRAAADVLARYRTLMSRYISAIPVRNAKLLASHASAGRLRVAPGYPRRIERTDAGWRVHWPDGSHESFDHVVVAAGYRTRRLTGTAGRLHVGYDGDGPQPELLADLRVRFPERGSPERIWVLGAAAGARHPIVNYLRAAAQHAAVAGDQVVRPRTDESAPLAERTAL</sequence>
<dbReference type="HOGENOM" id="CLU_043665_0_0_11"/>
<evidence type="ECO:0000259" key="1">
    <source>
        <dbReference type="Pfam" id="PF13454"/>
    </source>
</evidence>
<proteinExistence type="predicted"/>
<dbReference type="eggNOG" id="COG4529">
    <property type="taxonomic scope" value="Bacteria"/>
</dbReference>
<dbReference type="PANTHER" id="PTHR40254">
    <property type="entry name" value="BLR0577 PROTEIN"/>
    <property type="match status" value="1"/>
</dbReference>
<reference evidence="3" key="1">
    <citation type="submission" date="2009-02" db="EMBL/GenBank/DDBJ databases">
        <title>Annotation of Streptomyces viridochromogenes strain DSM 40736.</title>
        <authorList>
            <consortium name="The Broad Institute Genome Sequencing Platform"/>
            <consortium name="Broad Institute Microbial Sequencing Center"/>
            <person name="Fischbach M."/>
            <person name="Godfrey P."/>
            <person name="Ward D."/>
            <person name="Young S."/>
            <person name="Zeng Q."/>
            <person name="Koehrsen M."/>
            <person name="Alvarado L."/>
            <person name="Berlin A.M."/>
            <person name="Bochicchio J."/>
            <person name="Borenstein D."/>
            <person name="Chapman S.B."/>
            <person name="Chen Z."/>
            <person name="Engels R."/>
            <person name="Freedman E."/>
            <person name="Gellesch M."/>
            <person name="Goldberg J."/>
            <person name="Griggs A."/>
            <person name="Gujja S."/>
            <person name="Heilman E.R."/>
            <person name="Heiman D.I."/>
            <person name="Hepburn T.A."/>
            <person name="Howarth C."/>
            <person name="Jen D."/>
            <person name="Larson L."/>
            <person name="Lewis B."/>
            <person name="Mehta T."/>
            <person name="Park D."/>
            <person name="Pearson M."/>
            <person name="Richards J."/>
            <person name="Roberts A."/>
            <person name="Saif S."/>
            <person name="Shea T.D."/>
            <person name="Shenoy N."/>
            <person name="Sisk P."/>
            <person name="Stolte C."/>
            <person name="Sykes S.N."/>
            <person name="Thomson T."/>
            <person name="Walk T."/>
            <person name="White J."/>
            <person name="Yandava C."/>
            <person name="Straight P."/>
            <person name="Clardy J."/>
            <person name="Hung D."/>
            <person name="Kolter R."/>
            <person name="Mekalanos J."/>
            <person name="Walker S."/>
            <person name="Walsh C.T."/>
            <person name="Wieland-Brown L.C."/>
            <person name="Haas B."/>
            <person name="Nusbaum C."/>
            <person name="Birren B."/>
        </authorList>
    </citation>
    <scope>NUCLEOTIDE SEQUENCE [LARGE SCALE GENOMIC DNA]</scope>
    <source>
        <strain evidence="3">DSM 40736 / JCM 4977 / BCRC 1201 / Tue 494</strain>
    </source>
</reference>
<dbReference type="InterPro" id="IPR052189">
    <property type="entry name" value="L-asp_N-monooxygenase_NS-form"/>
</dbReference>
<feature type="domain" description="FAD-dependent urate hydroxylase HpyO/Asp monooxygenase CreE-like FAD/NAD(P)-binding" evidence="1">
    <location>
        <begin position="12"/>
        <end position="135"/>
    </location>
</feature>
<dbReference type="PANTHER" id="PTHR40254:SF1">
    <property type="entry name" value="BLR0577 PROTEIN"/>
    <property type="match status" value="1"/>
</dbReference>
<evidence type="ECO:0000313" key="3">
    <source>
        <dbReference type="Proteomes" id="UP000004184"/>
    </source>
</evidence>
<dbReference type="InterPro" id="IPR038732">
    <property type="entry name" value="HpyO/CreE_NAD-binding"/>
</dbReference>
<protein>
    <submittedName>
        <fullName evidence="2">FAD dependent oxidoreductase</fullName>
    </submittedName>
</protein>
<dbReference type="STRING" id="591159.SSQG_00989"/>
<name>D9XEZ2_STRVT</name>
<evidence type="ECO:0000313" key="2">
    <source>
        <dbReference type="EMBL" id="EFL30471.1"/>
    </source>
</evidence>
<accession>D9XEZ2</accession>
<dbReference type="AlphaFoldDB" id="D9XEZ2"/>
<organism evidence="2 3">
    <name type="scientific">Streptomyces viridochromogenes (strain DSM 40736 / JCM 4977 / BCRC 1201 / Tue 494)</name>
    <dbReference type="NCBI Taxonomy" id="591159"/>
    <lineage>
        <taxon>Bacteria</taxon>
        <taxon>Bacillati</taxon>
        <taxon>Actinomycetota</taxon>
        <taxon>Actinomycetes</taxon>
        <taxon>Kitasatosporales</taxon>
        <taxon>Streptomycetaceae</taxon>
        <taxon>Streptomyces</taxon>
    </lineage>
</organism>
<dbReference type="SUPFAM" id="SSF51905">
    <property type="entry name" value="FAD/NAD(P)-binding domain"/>
    <property type="match status" value="1"/>
</dbReference>
<keyword evidence="3" id="KW-1185">Reference proteome</keyword>